<evidence type="ECO:0000313" key="2">
    <source>
        <dbReference type="EMBL" id="GMR41559.1"/>
    </source>
</evidence>
<feature type="non-terminal residue" evidence="2">
    <location>
        <position position="1"/>
    </location>
</feature>
<evidence type="ECO:0000256" key="1">
    <source>
        <dbReference type="SAM" id="MobiDB-lite"/>
    </source>
</evidence>
<keyword evidence="3" id="KW-1185">Reference proteome</keyword>
<protein>
    <submittedName>
        <fullName evidence="2">Uncharacterized protein</fullName>
    </submittedName>
</protein>
<sequence>ILRRCDDDDDDESDDDDGSDDSGDDHYLDSDREETVANLLVVVVTRLRNFCNLCLLVEECHFIDDSLLLQSLFHLDLELLKNRSLISQYIR</sequence>
<evidence type="ECO:0000313" key="3">
    <source>
        <dbReference type="Proteomes" id="UP001328107"/>
    </source>
</evidence>
<feature type="compositionally biased region" description="Acidic residues" evidence="1">
    <location>
        <begin position="7"/>
        <end position="23"/>
    </location>
</feature>
<dbReference type="EMBL" id="BTRK01000003">
    <property type="protein sequence ID" value="GMR41559.1"/>
    <property type="molecule type" value="Genomic_DNA"/>
</dbReference>
<accession>A0AAN4ZKH8</accession>
<dbReference type="Proteomes" id="UP001328107">
    <property type="component" value="Unassembled WGS sequence"/>
</dbReference>
<proteinExistence type="predicted"/>
<comment type="caution">
    <text evidence="2">The sequence shown here is derived from an EMBL/GenBank/DDBJ whole genome shotgun (WGS) entry which is preliminary data.</text>
</comment>
<dbReference type="AlphaFoldDB" id="A0AAN4ZKH8"/>
<feature type="region of interest" description="Disordered" evidence="1">
    <location>
        <begin position="1"/>
        <end position="30"/>
    </location>
</feature>
<organism evidence="2 3">
    <name type="scientific">Pristionchus mayeri</name>
    <dbReference type="NCBI Taxonomy" id="1317129"/>
    <lineage>
        <taxon>Eukaryota</taxon>
        <taxon>Metazoa</taxon>
        <taxon>Ecdysozoa</taxon>
        <taxon>Nematoda</taxon>
        <taxon>Chromadorea</taxon>
        <taxon>Rhabditida</taxon>
        <taxon>Rhabditina</taxon>
        <taxon>Diplogasteromorpha</taxon>
        <taxon>Diplogasteroidea</taxon>
        <taxon>Neodiplogasteridae</taxon>
        <taxon>Pristionchus</taxon>
    </lineage>
</organism>
<reference evidence="3" key="1">
    <citation type="submission" date="2022-10" db="EMBL/GenBank/DDBJ databases">
        <title>Genome assembly of Pristionchus species.</title>
        <authorList>
            <person name="Yoshida K."/>
            <person name="Sommer R.J."/>
        </authorList>
    </citation>
    <scope>NUCLEOTIDE SEQUENCE [LARGE SCALE GENOMIC DNA]</scope>
    <source>
        <strain evidence="3">RS5460</strain>
    </source>
</reference>
<gene>
    <name evidence="2" type="ORF">PMAYCL1PPCAC_11754</name>
</gene>
<name>A0AAN4ZKH8_9BILA</name>